<dbReference type="EMBL" id="CP017563">
    <property type="protein sequence ID" value="APA90000.1"/>
    <property type="molecule type" value="Genomic_DNA"/>
</dbReference>
<geneLocation type="plasmid" evidence="1 2">
    <name>pl1WSM5005</name>
</geneLocation>
<dbReference type="RefSeq" id="WP_071336712.1">
    <property type="nucleotide sequence ID" value="NZ_CP017563.2"/>
</dbReference>
<proteinExistence type="predicted"/>
<sequence length="84" mass="9314">MIVMQFRRCTDRMSLRVAPLIRRATIIAARGSAENQPHDAQDRGGATTKTIAAVKRRLERSPATLIDATMIVNNVSRRIGETPI</sequence>
<keyword evidence="1" id="KW-0614">Plasmid</keyword>
<dbReference type="AlphaFoldDB" id="A0A1I9YUV7"/>
<accession>A0A1I9YUV7</accession>
<evidence type="ECO:0000313" key="1">
    <source>
        <dbReference type="EMBL" id="APA90000.1"/>
    </source>
</evidence>
<keyword evidence="2" id="KW-1185">Reference proteome</keyword>
<protein>
    <submittedName>
        <fullName evidence="1">Uncharacterized protein</fullName>
    </submittedName>
</protein>
<gene>
    <name evidence="1" type="ORF">BJG93_31745</name>
</gene>
<name>A0A1I9YUV7_9BURK</name>
<reference evidence="1" key="2">
    <citation type="submission" date="2021-06" db="EMBL/GenBank/DDBJ databases">
        <authorList>
            <person name="Rogers T.H."/>
            <person name="Ramsay J.P."/>
            <person name="Wang P."/>
            <person name="Terpolilli J."/>
        </authorList>
    </citation>
    <scope>NUCLEOTIDE SEQUENCE [LARGE SCALE GENOMIC DNA]</scope>
    <source>
        <strain evidence="1">WSM5005</strain>
        <plasmid evidence="1">pl1WSM5005</plasmid>
    </source>
</reference>
<evidence type="ECO:0000313" key="2">
    <source>
        <dbReference type="Proteomes" id="UP000179860"/>
    </source>
</evidence>
<reference evidence="1" key="1">
    <citation type="submission" date="2016-09" db="EMBL/GenBank/DDBJ databases">
        <title>The Complete Genome of Burkholderia sprentiae wsm5005.</title>
        <authorList>
            <person name="De Meyer S."/>
            <person name="Wang P."/>
            <person name="Terpolilli J."/>
        </authorList>
    </citation>
    <scope>NUCLEOTIDE SEQUENCE [LARGE SCALE GENOMIC DNA]</scope>
    <source>
        <strain evidence="1">WSM5005</strain>
        <plasmid evidence="1">pl1WSM5005</plasmid>
    </source>
</reference>
<dbReference type="Proteomes" id="UP000179860">
    <property type="component" value="Plasmid pl1WSM5005"/>
</dbReference>
<dbReference type="KEGG" id="pspw:BJG93_31745"/>
<organism evidence="1 2">
    <name type="scientific">Paraburkholderia sprentiae WSM5005</name>
    <dbReference type="NCBI Taxonomy" id="754502"/>
    <lineage>
        <taxon>Bacteria</taxon>
        <taxon>Pseudomonadati</taxon>
        <taxon>Pseudomonadota</taxon>
        <taxon>Betaproteobacteria</taxon>
        <taxon>Burkholderiales</taxon>
        <taxon>Burkholderiaceae</taxon>
        <taxon>Paraburkholderia</taxon>
    </lineage>
</organism>